<dbReference type="AlphaFoldDB" id="A0A8J6NS02"/>
<dbReference type="PANTHER" id="PTHR38042:SF1">
    <property type="entry name" value="UROPORPHYRINOGEN-III SYNTHASE, CHLOROPLASTIC"/>
    <property type="match status" value="1"/>
</dbReference>
<dbReference type="Gene3D" id="3.40.50.10090">
    <property type="match status" value="2"/>
</dbReference>
<accession>A0A8J6NS02</accession>
<evidence type="ECO:0000313" key="11">
    <source>
        <dbReference type="EMBL" id="MBC8336744.1"/>
    </source>
</evidence>
<dbReference type="Pfam" id="PF02602">
    <property type="entry name" value="HEM4"/>
    <property type="match status" value="1"/>
</dbReference>
<dbReference type="GO" id="GO:0006782">
    <property type="term" value="P:protoporphyrinogen IX biosynthetic process"/>
    <property type="evidence" value="ECO:0007669"/>
    <property type="project" value="UniProtKB-UniRule"/>
</dbReference>
<evidence type="ECO:0000256" key="7">
    <source>
        <dbReference type="ARBA" id="ARBA00040167"/>
    </source>
</evidence>
<reference evidence="11 12" key="1">
    <citation type="submission" date="2020-08" db="EMBL/GenBank/DDBJ databases">
        <title>Bridging the membrane lipid divide: bacteria of the FCB group superphylum have the potential to synthesize archaeal ether lipids.</title>
        <authorList>
            <person name="Villanueva L."/>
            <person name="Von Meijenfeldt F.A.B."/>
            <person name="Westbye A.B."/>
            <person name="Yadav S."/>
            <person name="Hopmans E.C."/>
            <person name="Dutilh B.E."/>
            <person name="Sinninghe Damste J.S."/>
        </authorList>
    </citation>
    <scope>NUCLEOTIDE SEQUENCE [LARGE SCALE GENOMIC DNA]</scope>
    <source>
        <strain evidence="11">NIOZ-UU36</strain>
    </source>
</reference>
<evidence type="ECO:0000313" key="12">
    <source>
        <dbReference type="Proteomes" id="UP000614469"/>
    </source>
</evidence>
<dbReference type="UniPathway" id="UPA00251">
    <property type="reaction ID" value="UER00320"/>
</dbReference>
<evidence type="ECO:0000256" key="9">
    <source>
        <dbReference type="RuleBase" id="RU366031"/>
    </source>
</evidence>
<dbReference type="EMBL" id="JACNJN010000187">
    <property type="protein sequence ID" value="MBC8336744.1"/>
    <property type="molecule type" value="Genomic_DNA"/>
</dbReference>
<comment type="caution">
    <text evidence="11">The sequence shown here is derived from an EMBL/GenBank/DDBJ whole genome shotgun (WGS) entry which is preliminary data.</text>
</comment>
<evidence type="ECO:0000256" key="5">
    <source>
        <dbReference type="ARBA" id="ARBA00023244"/>
    </source>
</evidence>
<dbReference type="CDD" id="cd06578">
    <property type="entry name" value="HemD"/>
    <property type="match status" value="1"/>
</dbReference>
<name>A0A8J6NS02_9CHLR</name>
<dbReference type="Proteomes" id="UP000614469">
    <property type="component" value="Unassembled WGS sequence"/>
</dbReference>
<organism evidence="11 12">
    <name type="scientific">Candidatus Desulfolinea nitratireducens</name>
    <dbReference type="NCBI Taxonomy" id="2841698"/>
    <lineage>
        <taxon>Bacteria</taxon>
        <taxon>Bacillati</taxon>
        <taxon>Chloroflexota</taxon>
        <taxon>Anaerolineae</taxon>
        <taxon>Anaerolineales</taxon>
        <taxon>Anaerolineales incertae sedis</taxon>
        <taxon>Candidatus Desulfolinea</taxon>
    </lineage>
</organism>
<evidence type="ECO:0000259" key="10">
    <source>
        <dbReference type="Pfam" id="PF02602"/>
    </source>
</evidence>
<evidence type="ECO:0000256" key="2">
    <source>
        <dbReference type="ARBA" id="ARBA00008133"/>
    </source>
</evidence>
<evidence type="ECO:0000256" key="8">
    <source>
        <dbReference type="ARBA" id="ARBA00048617"/>
    </source>
</evidence>
<evidence type="ECO:0000256" key="1">
    <source>
        <dbReference type="ARBA" id="ARBA00004772"/>
    </source>
</evidence>
<evidence type="ECO:0000256" key="6">
    <source>
        <dbReference type="ARBA" id="ARBA00037589"/>
    </source>
</evidence>
<comment type="catalytic activity">
    <reaction evidence="8 9">
        <text>hydroxymethylbilane = uroporphyrinogen III + H2O</text>
        <dbReference type="Rhea" id="RHEA:18965"/>
        <dbReference type="ChEBI" id="CHEBI:15377"/>
        <dbReference type="ChEBI" id="CHEBI:57308"/>
        <dbReference type="ChEBI" id="CHEBI:57845"/>
        <dbReference type="EC" id="4.2.1.75"/>
    </reaction>
</comment>
<protein>
    <recommendedName>
        <fullName evidence="7 9">Uroporphyrinogen-III synthase</fullName>
        <ecNumber evidence="3 9">4.2.1.75</ecNumber>
    </recommendedName>
</protein>
<dbReference type="GO" id="GO:0004852">
    <property type="term" value="F:uroporphyrinogen-III synthase activity"/>
    <property type="evidence" value="ECO:0007669"/>
    <property type="project" value="UniProtKB-UniRule"/>
</dbReference>
<feature type="domain" description="Tetrapyrrole biosynthesis uroporphyrinogen III synthase" evidence="10">
    <location>
        <begin position="15"/>
        <end position="237"/>
    </location>
</feature>
<dbReference type="PANTHER" id="PTHR38042">
    <property type="entry name" value="UROPORPHYRINOGEN-III SYNTHASE, CHLOROPLASTIC"/>
    <property type="match status" value="1"/>
</dbReference>
<evidence type="ECO:0000256" key="4">
    <source>
        <dbReference type="ARBA" id="ARBA00023239"/>
    </source>
</evidence>
<evidence type="ECO:0000256" key="3">
    <source>
        <dbReference type="ARBA" id="ARBA00013109"/>
    </source>
</evidence>
<dbReference type="InterPro" id="IPR003754">
    <property type="entry name" value="4pyrrol_synth_uPrphyn_synth"/>
</dbReference>
<comment type="pathway">
    <text evidence="1 9">Porphyrin-containing compound metabolism; protoporphyrin-IX biosynthesis; coproporphyrinogen-III from 5-aminolevulinate: step 3/4.</text>
</comment>
<gene>
    <name evidence="11" type="ORF">H8E29_15890</name>
</gene>
<sequence length="247" mass="26947">MPKVLITRPRKQAEAFADALEAAGFEPIFFPVIQIRPMDDLSPLEDAVKDIEKYAWVIFSSSNAVDVFFDAVGETLQLPKVAAVGSKTEASLRSRGVAVDFVPEEYVSKAILPGLGDLNDKWILLPRAEIAREVLPQEILAAGGIVHEIAIYQTLPTQPEKEGISVLREGVDVVTFTSPSTVQNFIRLTKDAGLDPFDLAGKPVFACIGSVTKEAAEREGFSVAVMPKKYTVEGLVESLINQNIIYE</sequence>
<comment type="function">
    <text evidence="6 9">Catalyzes cyclization of the linear tetrapyrrole, hydroxymethylbilane, to the macrocyclic uroporphyrinogen III.</text>
</comment>
<keyword evidence="4 9" id="KW-0456">Lyase</keyword>
<keyword evidence="5 9" id="KW-0627">Porphyrin biosynthesis</keyword>
<dbReference type="InterPro" id="IPR039793">
    <property type="entry name" value="UROS/Hem4"/>
</dbReference>
<proteinExistence type="inferred from homology"/>
<dbReference type="InterPro" id="IPR036108">
    <property type="entry name" value="4pyrrol_syn_uPrphyn_synt_sf"/>
</dbReference>
<dbReference type="EC" id="4.2.1.75" evidence="3 9"/>
<dbReference type="SUPFAM" id="SSF69618">
    <property type="entry name" value="HemD-like"/>
    <property type="match status" value="1"/>
</dbReference>
<comment type="similarity">
    <text evidence="2 9">Belongs to the uroporphyrinogen-III synthase family.</text>
</comment>
<dbReference type="GO" id="GO:0006780">
    <property type="term" value="P:uroporphyrinogen III biosynthetic process"/>
    <property type="evidence" value="ECO:0007669"/>
    <property type="project" value="UniProtKB-UniRule"/>
</dbReference>